<proteinExistence type="predicted"/>
<keyword evidence="3" id="KW-1185">Reference proteome</keyword>
<organism evidence="2 3">
    <name type="scientific">Muricoccus pecuniae</name>
    <dbReference type="NCBI Taxonomy" id="693023"/>
    <lineage>
        <taxon>Bacteria</taxon>
        <taxon>Pseudomonadati</taxon>
        <taxon>Pseudomonadota</taxon>
        <taxon>Alphaproteobacteria</taxon>
        <taxon>Acetobacterales</taxon>
        <taxon>Roseomonadaceae</taxon>
        <taxon>Muricoccus</taxon>
    </lineage>
</organism>
<dbReference type="EMBL" id="JACIJD010000001">
    <property type="protein sequence ID" value="MBB5692291.1"/>
    <property type="molecule type" value="Genomic_DNA"/>
</dbReference>
<evidence type="ECO:0000256" key="1">
    <source>
        <dbReference type="SAM" id="MobiDB-lite"/>
    </source>
</evidence>
<name>A0A840Y8N8_9PROT</name>
<accession>A0A840Y8N8</accession>
<gene>
    <name evidence="2" type="ORF">FHS87_000302</name>
</gene>
<evidence type="ECO:0000313" key="3">
    <source>
        <dbReference type="Proteomes" id="UP000580654"/>
    </source>
</evidence>
<reference evidence="2 3" key="1">
    <citation type="submission" date="2020-08" db="EMBL/GenBank/DDBJ databases">
        <title>Genomic Encyclopedia of Type Strains, Phase IV (KMG-IV): sequencing the most valuable type-strain genomes for metagenomic binning, comparative biology and taxonomic classification.</title>
        <authorList>
            <person name="Goeker M."/>
        </authorList>
    </citation>
    <scope>NUCLEOTIDE SEQUENCE [LARGE SCALE GENOMIC DNA]</scope>
    <source>
        <strain evidence="2 3">DSM 25622</strain>
    </source>
</reference>
<dbReference type="AlphaFoldDB" id="A0A840Y8N8"/>
<comment type="caution">
    <text evidence="2">The sequence shown here is derived from an EMBL/GenBank/DDBJ whole genome shotgun (WGS) entry which is preliminary data.</text>
</comment>
<dbReference type="Proteomes" id="UP000580654">
    <property type="component" value="Unassembled WGS sequence"/>
</dbReference>
<evidence type="ECO:0000313" key="2">
    <source>
        <dbReference type="EMBL" id="MBB5692291.1"/>
    </source>
</evidence>
<evidence type="ECO:0008006" key="4">
    <source>
        <dbReference type="Google" id="ProtNLM"/>
    </source>
</evidence>
<dbReference type="RefSeq" id="WP_184513078.1">
    <property type="nucleotide sequence ID" value="NZ_JACIJD010000001.1"/>
</dbReference>
<feature type="region of interest" description="Disordered" evidence="1">
    <location>
        <begin position="1"/>
        <end position="35"/>
    </location>
</feature>
<sequence>MRTAQAAPALRALSPEPPRMGSHLSAADPPPLTGPDGGAADLAALVRRCLASGSVRDVLWLRLSRLPKGLDRPHHRRLLREALALPQHARRARVFHLPDGDMAVATAPPDTLRPAVLRALEGAVEEEAIGQVVRALRLPDQSGALLAGLEESLGLAPREGAAPPSLPPLEAGALAAVLPTLTRADPAPYLRRQPILRLAPEGDSGVVAHSIAPLPRALRDRLLPEWGLEDAPALAAHLRLSLETRMLAGIARPEWLASPRPLHLSLSVAALTSEAFLGLDGRLPGAVRPMLTLGVAAADILSDPAGFALGRDLALCRGYGLALEAPNGAALALLPPSRLGVGTVRLAWGDGLPSDPGPAAALAGEGVEVVLTGADRTAAIAWGWENGITLFQGRATDRHLRS</sequence>
<protein>
    <recommendedName>
        <fullName evidence="4">EAL domain, c-di-GMP-specific phosphodiesterase class I (Or its enzymatically inactive variant)</fullName>
    </recommendedName>
</protein>